<organism evidence="1 2">
    <name type="scientific">Lentzea aerocolonigenes</name>
    <name type="common">Lechevalieria aerocolonigenes</name>
    <name type="synonym">Saccharothrix aerocolonigenes</name>
    <dbReference type="NCBI Taxonomy" id="68170"/>
    <lineage>
        <taxon>Bacteria</taxon>
        <taxon>Bacillati</taxon>
        <taxon>Actinomycetota</taxon>
        <taxon>Actinomycetes</taxon>
        <taxon>Pseudonocardiales</taxon>
        <taxon>Pseudonocardiaceae</taxon>
        <taxon>Lentzea</taxon>
    </lineage>
</organism>
<dbReference type="PANTHER" id="PTHR38436:SF1">
    <property type="entry name" value="ESTER CYCLASE"/>
    <property type="match status" value="1"/>
</dbReference>
<dbReference type="InterPro" id="IPR032710">
    <property type="entry name" value="NTF2-like_dom_sf"/>
</dbReference>
<dbReference type="Proteomes" id="UP000033393">
    <property type="component" value="Unassembled WGS sequence"/>
</dbReference>
<dbReference type="PATRIC" id="fig|68170.10.peg.6484"/>
<reference evidence="1 2" key="1">
    <citation type="submission" date="2015-02" db="EMBL/GenBank/DDBJ databases">
        <authorList>
            <person name="Ju K.-S."/>
            <person name="Doroghazi J.R."/>
            <person name="Metcalf W."/>
        </authorList>
    </citation>
    <scope>NUCLEOTIDE SEQUENCE [LARGE SCALE GENOMIC DNA]</scope>
    <source>
        <strain evidence="1 2">NRRL B-16140</strain>
    </source>
</reference>
<dbReference type="Gene3D" id="3.10.450.50">
    <property type="match status" value="1"/>
</dbReference>
<dbReference type="AlphaFoldDB" id="A0A0F0GPQ5"/>
<keyword evidence="2" id="KW-1185">Reference proteome</keyword>
<name>A0A0F0GPQ5_LENAE</name>
<comment type="caution">
    <text evidence="1">The sequence shown here is derived from an EMBL/GenBank/DDBJ whole genome shotgun (WGS) entry which is preliminary data.</text>
</comment>
<evidence type="ECO:0000313" key="1">
    <source>
        <dbReference type="EMBL" id="KJK45464.1"/>
    </source>
</evidence>
<protein>
    <recommendedName>
        <fullName evidence="3">Ester cyclase</fullName>
    </recommendedName>
</protein>
<dbReference type="OrthoDB" id="5181013at2"/>
<sequence>MTAADNKAVIRRFLDEVVGQGRLDLADELCSPDVVNHAAAPERQHGVENIKTVLGFSLGAQPDQRWTERHFIADDDLVVVYGRREGTWQAPGFLGVPTPSSGKVSVELAHMFRLRDAKIVEHWAVRDDLGMLQQLGAISAGS</sequence>
<proteinExistence type="predicted"/>
<dbReference type="GO" id="GO:0030638">
    <property type="term" value="P:polyketide metabolic process"/>
    <property type="evidence" value="ECO:0007669"/>
    <property type="project" value="InterPro"/>
</dbReference>
<dbReference type="RefSeq" id="WP_045314280.1">
    <property type="nucleotide sequence ID" value="NZ_JYJG01000211.1"/>
</dbReference>
<accession>A0A0F0GPQ5</accession>
<gene>
    <name evidence="1" type="ORF">UK23_26090</name>
</gene>
<dbReference type="InterPro" id="IPR009959">
    <property type="entry name" value="Cyclase_SnoaL-like"/>
</dbReference>
<dbReference type="EMBL" id="JYJG01000211">
    <property type="protein sequence ID" value="KJK45464.1"/>
    <property type="molecule type" value="Genomic_DNA"/>
</dbReference>
<dbReference type="PANTHER" id="PTHR38436">
    <property type="entry name" value="POLYKETIDE CYCLASE SNOAL-LIKE DOMAIN"/>
    <property type="match status" value="1"/>
</dbReference>
<dbReference type="SUPFAM" id="SSF54427">
    <property type="entry name" value="NTF2-like"/>
    <property type="match status" value="1"/>
</dbReference>
<evidence type="ECO:0000313" key="2">
    <source>
        <dbReference type="Proteomes" id="UP000033393"/>
    </source>
</evidence>
<evidence type="ECO:0008006" key="3">
    <source>
        <dbReference type="Google" id="ProtNLM"/>
    </source>
</evidence>
<dbReference type="Pfam" id="PF07366">
    <property type="entry name" value="SnoaL"/>
    <property type="match status" value="1"/>
</dbReference>